<proteinExistence type="predicted"/>
<keyword evidence="12" id="KW-1185">Reference proteome</keyword>
<dbReference type="GO" id="GO:0071035">
    <property type="term" value="P:nuclear polyadenylation-dependent rRNA catabolic process"/>
    <property type="evidence" value="ECO:0007669"/>
    <property type="project" value="TreeGrafter"/>
</dbReference>
<feature type="compositionally biased region" description="Low complexity" evidence="9">
    <location>
        <begin position="114"/>
        <end position="123"/>
    </location>
</feature>
<feature type="compositionally biased region" description="Basic and acidic residues" evidence="9">
    <location>
        <begin position="147"/>
        <end position="205"/>
    </location>
</feature>
<feature type="region of interest" description="Disordered" evidence="9">
    <location>
        <begin position="459"/>
        <end position="652"/>
    </location>
</feature>
<dbReference type="AlphaFoldDB" id="A0A165R4X6"/>
<evidence type="ECO:0000256" key="9">
    <source>
        <dbReference type="SAM" id="MobiDB-lite"/>
    </source>
</evidence>
<dbReference type="Proteomes" id="UP000076727">
    <property type="component" value="Unassembled WGS sequence"/>
</dbReference>
<dbReference type="InterPro" id="IPR051644">
    <property type="entry name" value="TRAMP_AT-DNA-binding"/>
</dbReference>
<evidence type="ECO:0000256" key="6">
    <source>
        <dbReference type="ARBA" id="ARBA00022833"/>
    </source>
</evidence>
<evidence type="ECO:0000256" key="5">
    <source>
        <dbReference type="ARBA" id="ARBA00022771"/>
    </source>
</evidence>
<evidence type="ECO:0000256" key="3">
    <source>
        <dbReference type="ARBA" id="ARBA00022723"/>
    </source>
</evidence>
<keyword evidence="5 8" id="KW-0863">Zinc-finger</keyword>
<dbReference type="SMART" id="SM00343">
    <property type="entry name" value="ZnF_C2HC"/>
    <property type="match status" value="5"/>
</dbReference>
<dbReference type="GO" id="GO:0031499">
    <property type="term" value="C:TRAMP complex"/>
    <property type="evidence" value="ECO:0007669"/>
    <property type="project" value="TreeGrafter"/>
</dbReference>
<feature type="domain" description="CCHC-type" evidence="10">
    <location>
        <begin position="440"/>
        <end position="455"/>
    </location>
</feature>
<dbReference type="GO" id="GO:0006397">
    <property type="term" value="P:mRNA processing"/>
    <property type="evidence" value="ECO:0007669"/>
    <property type="project" value="UniProtKB-KW"/>
</dbReference>
<feature type="compositionally biased region" description="Basic and acidic residues" evidence="9">
    <location>
        <begin position="575"/>
        <end position="592"/>
    </location>
</feature>
<feature type="compositionally biased region" description="Basic and acidic residues" evidence="9">
    <location>
        <begin position="125"/>
        <end position="137"/>
    </location>
</feature>
<reference evidence="11 12" key="1">
    <citation type="journal article" date="2016" name="Mol. Biol. Evol.">
        <title>Comparative Genomics of Early-Diverging Mushroom-Forming Fungi Provides Insights into the Origins of Lignocellulose Decay Capabilities.</title>
        <authorList>
            <person name="Nagy L.G."/>
            <person name="Riley R."/>
            <person name="Tritt A."/>
            <person name="Adam C."/>
            <person name="Daum C."/>
            <person name="Floudas D."/>
            <person name="Sun H."/>
            <person name="Yadav J.S."/>
            <person name="Pangilinan J."/>
            <person name="Larsson K.H."/>
            <person name="Matsuura K."/>
            <person name="Barry K."/>
            <person name="Labutti K."/>
            <person name="Kuo R."/>
            <person name="Ohm R.A."/>
            <person name="Bhattacharya S.S."/>
            <person name="Shirouzu T."/>
            <person name="Yoshinaga Y."/>
            <person name="Martin F.M."/>
            <person name="Grigoriev I.V."/>
            <person name="Hibbett D.S."/>
        </authorList>
    </citation>
    <scope>NUCLEOTIDE SEQUENCE [LARGE SCALE GENOMIC DNA]</scope>
    <source>
        <strain evidence="11 12">L-15889</strain>
    </source>
</reference>
<organism evidence="11 12">
    <name type="scientific">Daedalea quercina L-15889</name>
    <dbReference type="NCBI Taxonomy" id="1314783"/>
    <lineage>
        <taxon>Eukaryota</taxon>
        <taxon>Fungi</taxon>
        <taxon>Dikarya</taxon>
        <taxon>Basidiomycota</taxon>
        <taxon>Agaricomycotina</taxon>
        <taxon>Agaricomycetes</taxon>
        <taxon>Polyporales</taxon>
        <taxon>Fomitopsis</taxon>
    </lineage>
</organism>
<feature type="compositionally biased region" description="Basic and acidic residues" evidence="9">
    <location>
        <begin position="527"/>
        <end position="537"/>
    </location>
</feature>
<sequence length="652" mass="73123">MPPDDTEIIDLTKSSPPQKVIELDSDGEIMGDDVKSPATNGNVAMDARKRKKKRRKKTAVVEEGEITPSSLDASSEQSLERLNGSSGRNDCGAGTSGDAGAKTAGAKSLFDRLSSPGAGASGAHSRYERDEDVPKGKDTRKKRRDRHIPLAERDNRRRSRSPDRLRLTRDVRPSEPDTQTRRNDELDRRRRAQTPDRPRYEKASDGDSTANLFFEDVVRAEVSADPKIRAKDALSAEKPDEIIVSLLLPAHVQVLDQDGVDSSQVVSPPGSDSEDESYIEYLDYDDDRRAPGMVRYFETVEEDTDKPAKPKTFVCKNCGAEGEHRTYECPIVICLTCGVRDEHTTRSCPISKTCFTCGMKGHINKTCPNRHSGRAGPSQYDDCDRCGSRAHNTNECPTLWRLYDYVDDTERIHILQVREQKRTLALGQGGEGYIAADEWCYNCGDSGHLGDDCREAPHVPDLPRDPSAFSVYNTLAGPFADPDARPPPKSKTKRPPRDWEVASAFADGYGGHVPMDVGKQGRRKERAKMEQRAREWEDRQDDPDDWFGNRAKGKGSDSRNGGEGSKKVNISFSDPSRRDDGGRRGRRERNLRPYDYLPRPSRETDSIQIRGAARQDERGGGRYPELRAKERDKRDSHRRDDRGPRYKGGYNR</sequence>
<feature type="region of interest" description="Disordered" evidence="9">
    <location>
        <begin position="24"/>
        <end position="208"/>
    </location>
</feature>
<dbReference type="PANTHER" id="PTHR46543:SF1">
    <property type="entry name" value="ZINC FINGER CCHC DOMAIN-CONTAINING PROTEIN 7"/>
    <property type="match status" value="1"/>
</dbReference>
<evidence type="ECO:0000259" key="10">
    <source>
        <dbReference type="PROSITE" id="PS50158"/>
    </source>
</evidence>
<feature type="compositionally biased region" description="Polar residues" evidence="9">
    <location>
        <begin position="67"/>
        <end position="77"/>
    </location>
</feature>
<dbReference type="GO" id="GO:0003723">
    <property type="term" value="F:RNA binding"/>
    <property type="evidence" value="ECO:0007669"/>
    <property type="project" value="TreeGrafter"/>
</dbReference>
<evidence type="ECO:0000313" key="11">
    <source>
        <dbReference type="EMBL" id="KZT70314.1"/>
    </source>
</evidence>
<dbReference type="Gene3D" id="4.10.60.10">
    <property type="entry name" value="Zinc finger, CCHC-type"/>
    <property type="match status" value="2"/>
</dbReference>
<keyword evidence="6" id="KW-0862">Zinc</keyword>
<feature type="compositionally biased region" description="Basic and acidic residues" evidence="9">
    <location>
        <begin position="613"/>
        <end position="644"/>
    </location>
</feature>
<evidence type="ECO:0000313" key="12">
    <source>
        <dbReference type="Proteomes" id="UP000076727"/>
    </source>
</evidence>
<accession>A0A165R4X6</accession>
<dbReference type="GO" id="GO:0071038">
    <property type="term" value="P:TRAMP-dependent tRNA surveillance pathway"/>
    <property type="evidence" value="ECO:0007669"/>
    <property type="project" value="TreeGrafter"/>
</dbReference>
<dbReference type="GO" id="GO:0071039">
    <property type="term" value="P:nuclear polyadenylation-dependent CUT catabolic process"/>
    <property type="evidence" value="ECO:0007669"/>
    <property type="project" value="TreeGrafter"/>
</dbReference>
<keyword evidence="4" id="KW-0677">Repeat</keyword>
<evidence type="ECO:0000256" key="1">
    <source>
        <dbReference type="ARBA" id="ARBA00004123"/>
    </source>
</evidence>
<keyword evidence="2" id="KW-0507">mRNA processing</keyword>
<keyword evidence="7" id="KW-0539">Nucleus</keyword>
<name>A0A165R4X6_9APHY</name>
<gene>
    <name evidence="11" type="ORF">DAEQUDRAFT_725592</name>
</gene>
<dbReference type="GO" id="GO:0071037">
    <property type="term" value="P:nuclear polyadenylation-dependent snRNA catabolic process"/>
    <property type="evidence" value="ECO:0007669"/>
    <property type="project" value="TreeGrafter"/>
</dbReference>
<evidence type="ECO:0000256" key="2">
    <source>
        <dbReference type="ARBA" id="ARBA00022664"/>
    </source>
</evidence>
<dbReference type="GO" id="GO:0071036">
    <property type="term" value="P:nuclear polyadenylation-dependent snoRNA catabolic process"/>
    <property type="evidence" value="ECO:0007669"/>
    <property type="project" value="TreeGrafter"/>
</dbReference>
<dbReference type="OrthoDB" id="7608935at2759"/>
<dbReference type="GO" id="GO:0008270">
    <property type="term" value="F:zinc ion binding"/>
    <property type="evidence" value="ECO:0007669"/>
    <property type="project" value="UniProtKB-KW"/>
</dbReference>
<dbReference type="InterPro" id="IPR036875">
    <property type="entry name" value="Znf_CCHC_sf"/>
</dbReference>
<dbReference type="STRING" id="1314783.A0A165R4X6"/>
<dbReference type="GO" id="GO:0071031">
    <property type="term" value="P:nuclear mRNA surveillance of mRNA 3'-end processing"/>
    <property type="evidence" value="ECO:0007669"/>
    <property type="project" value="TreeGrafter"/>
</dbReference>
<feature type="compositionally biased region" description="Basic residues" evidence="9">
    <location>
        <begin position="48"/>
        <end position="58"/>
    </location>
</feature>
<dbReference type="SUPFAM" id="SSF57756">
    <property type="entry name" value="Retrovirus zinc finger-like domains"/>
    <property type="match status" value="2"/>
</dbReference>
<comment type="subcellular location">
    <subcellularLocation>
        <location evidence="1">Nucleus</location>
    </subcellularLocation>
</comment>
<keyword evidence="3" id="KW-0479">Metal-binding</keyword>
<protein>
    <recommendedName>
        <fullName evidence="10">CCHC-type domain-containing protein</fullName>
    </recommendedName>
</protein>
<evidence type="ECO:0000256" key="4">
    <source>
        <dbReference type="ARBA" id="ARBA00022737"/>
    </source>
</evidence>
<evidence type="ECO:0000256" key="8">
    <source>
        <dbReference type="PROSITE-ProRule" id="PRU00047"/>
    </source>
</evidence>
<dbReference type="PANTHER" id="PTHR46543">
    <property type="entry name" value="ZINC FINGER CCHC DOMAIN-CONTAINING PROTEIN 7"/>
    <property type="match status" value="1"/>
</dbReference>
<dbReference type="InterPro" id="IPR001878">
    <property type="entry name" value="Znf_CCHC"/>
</dbReference>
<dbReference type="PROSITE" id="PS50158">
    <property type="entry name" value="ZF_CCHC"/>
    <property type="match status" value="2"/>
</dbReference>
<feature type="domain" description="CCHC-type" evidence="10">
    <location>
        <begin position="354"/>
        <end position="369"/>
    </location>
</feature>
<evidence type="ECO:0000256" key="7">
    <source>
        <dbReference type="ARBA" id="ARBA00023242"/>
    </source>
</evidence>
<dbReference type="EMBL" id="KV429052">
    <property type="protein sequence ID" value="KZT70314.1"/>
    <property type="molecule type" value="Genomic_DNA"/>
</dbReference>